<keyword evidence="9" id="KW-1185">Reference proteome</keyword>
<feature type="region of interest" description="Disordered" evidence="6">
    <location>
        <begin position="236"/>
        <end position="257"/>
    </location>
</feature>
<feature type="compositionally biased region" description="Pro residues" evidence="6">
    <location>
        <begin position="766"/>
        <end position="777"/>
    </location>
</feature>
<dbReference type="EMBL" id="LSRL02000043">
    <property type="protein sequence ID" value="TDG47466.1"/>
    <property type="molecule type" value="Genomic_DNA"/>
</dbReference>
<evidence type="ECO:0000313" key="9">
    <source>
        <dbReference type="Proteomes" id="UP000295192"/>
    </source>
</evidence>
<evidence type="ECO:0000256" key="4">
    <source>
        <dbReference type="ARBA" id="ARBA00022989"/>
    </source>
</evidence>
<feature type="compositionally biased region" description="Basic residues" evidence="6">
    <location>
        <begin position="349"/>
        <end position="364"/>
    </location>
</feature>
<evidence type="ECO:0008006" key="10">
    <source>
        <dbReference type="Google" id="ProtNLM"/>
    </source>
</evidence>
<feature type="compositionally biased region" description="Polar residues" evidence="6">
    <location>
        <begin position="194"/>
        <end position="211"/>
    </location>
</feature>
<feature type="region of interest" description="Disordered" evidence="6">
    <location>
        <begin position="349"/>
        <end position="392"/>
    </location>
</feature>
<keyword evidence="3 7" id="KW-0812">Transmembrane</keyword>
<keyword evidence="5 7" id="KW-0472">Membrane</keyword>
<feature type="region of interest" description="Disordered" evidence="6">
    <location>
        <begin position="193"/>
        <end position="217"/>
    </location>
</feature>
<sequence length="798" mass="88209">MWQSGATFRDSYLTNGWFCCLSCSVASVDEELVVLCYKYTTGRDVNVAVRMPSRRSGGVGTTRRKHSLGNLRRAHPASGATWNVQVVRGKMSSKCLWHACRALILGLALMLVGAGMATLGYYADHLSMGSELRGNVTVRVKNDLKGFHLNNFAYVGPIVMGFGGFIVVASCVMTFEARDSAAKVVPARLRAGTGSCNKTTTRSNQGSSASQRRGMGAQYQSTRWDQHFGVFRSSPGDPHQQLQAVAGAPSSGQTQAQPFDREALTAELINFSKSLSASARFSPKLRRLTFTGSVPDLSTIHANAHPNACLDTNHSNLFMPLEQQLQLQQLQQLQQLHLQQQQQQQYCCKRHHHHHRHHQHKQRKQQQSCSSSSVRRVRPSRNASGSGSVGLAGGIGGAGGSNARFISNSSSLIQRATREHSTCTLLQPPAASRVYWQASSFDAGIAATHSLTGSEKRAERNKRSDTAKRHVLARQRPIEHEEAARDRCSPLGHRRNSTMSDSSYSGRWTARCASVASRTSSIDSRRVQVDLHSPEVMPKSILRSPKRYSSGPSATPSVDKEFRSQLSVCSEPPPPVRQLSGQSSMEPAVPEESVEIIDERMPMECVSNSNNNSLCNVSYNEITELVHHTHSLPTKKPRPDFLPLDSNADPKQHQEQEQQQQQQQKSNPATLYRSNSSRQFYRPKPAIAKDRDDSVFYIRSLERGGSSASNDEHMYDSLKVINERRSTLLKADSQSSLGSAERKLSSFSLKMPDITERENSIDIEEGPPPPLPPPPITTQPKLAEDSPREELEQIQNQT</sequence>
<dbReference type="Proteomes" id="UP000295192">
    <property type="component" value="Unassembled WGS sequence"/>
</dbReference>
<comment type="similarity">
    <text evidence="2">Belongs to the TMEM200 family.</text>
</comment>
<accession>A0A484BF39</accession>
<feature type="transmembrane region" description="Helical" evidence="7">
    <location>
        <begin position="102"/>
        <end position="123"/>
    </location>
</feature>
<comment type="caution">
    <text evidence="8">The sequence shown here is derived from an EMBL/GenBank/DDBJ whole genome shotgun (WGS) entry which is preliminary data.</text>
</comment>
<dbReference type="InterPro" id="IPR018787">
    <property type="entry name" value="DUF2371_TMEM200"/>
</dbReference>
<evidence type="ECO:0000313" key="8">
    <source>
        <dbReference type="EMBL" id="TDG47466.1"/>
    </source>
</evidence>
<evidence type="ECO:0000256" key="1">
    <source>
        <dbReference type="ARBA" id="ARBA00004141"/>
    </source>
</evidence>
<dbReference type="GO" id="GO:0016020">
    <property type="term" value="C:membrane"/>
    <property type="evidence" value="ECO:0007669"/>
    <property type="project" value="UniProtKB-SubCell"/>
</dbReference>
<feature type="compositionally biased region" description="Low complexity" evidence="6">
    <location>
        <begin position="365"/>
        <end position="386"/>
    </location>
</feature>
<name>A0A484BF39_DRONA</name>
<proteinExistence type="inferred from homology"/>
<evidence type="ECO:0000256" key="6">
    <source>
        <dbReference type="SAM" id="MobiDB-lite"/>
    </source>
</evidence>
<feature type="compositionally biased region" description="Polar residues" evidence="6">
    <location>
        <begin position="665"/>
        <end position="679"/>
    </location>
</feature>
<dbReference type="OMA" id="LEWELYC"/>
<evidence type="ECO:0000256" key="5">
    <source>
        <dbReference type="ARBA" id="ARBA00023136"/>
    </source>
</evidence>
<reference evidence="8 9" key="1">
    <citation type="journal article" date="2019" name="J. Hered.">
        <title>An Improved Genome Assembly for Drosophila navojoa, the Basal Species in the mojavensis Cluster.</title>
        <authorList>
            <person name="Vanderlinde T."/>
            <person name="Dupim E.G."/>
            <person name="Nazario-Yepiz N.O."/>
            <person name="Carvalho A.B."/>
        </authorList>
    </citation>
    <scope>NUCLEOTIDE SEQUENCE [LARGE SCALE GENOMIC DNA]</scope>
    <source>
        <strain evidence="8">Navoj_Jal97</strain>
        <tissue evidence="8">Whole organism</tissue>
    </source>
</reference>
<dbReference type="Pfam" id="PF10177">
    <property type="entry name" value="DUF2371"/>
    <property type="match status" value="1"/>
</dbReference>
<evidence type="ECO:0000256" key="3">
    <source>
        <dbReference type="ARBA" id="ARBA00022692"/>
    </source>
</evidence>
<feature type="transmembrane region" description="Helical" evidence="7">
    <location>
        <begin position="152"/>
        <end position="175"/>
    </location>
</feature>
<dbReference type="STRING" id="7232.A0A484BF39"/>
<dbReference type="PANTHER" id="PTHR31815">
    <property type="entry name" value="AGAP005329-PA"/>
    <property type="match status" value="1"/>
</dbReference>
<feature type="region of interest" description="Disordered" evidence="6">
    <location>
        <begin position="730"/>
        <end position="798"/>
    </location>
</feature>
<organism evidence="8 9">
    <name type="scientific">Drosophila navojoa</name>
    <name type="common">Fruit fly</name>
    <dbReference type="NCBI Taxonomy" id="7232"/>
    <lineage>
        <taxon>Eukaryota</taxon>
        <taxon>Metazoa</taxon>
        <taxon>Ecdysozoa</taxon>
        <taxon>Arthropoda</taxon>
        <taxon>Hexapoda</taxon>
        <taxon>Insecta</taxon>
        <taxon>Pterygota</taxon>
        <taxon>Neoptera</taxon>
        <taxon>Endopterygota</taxon>
        <taxon>Diptera</taxon>
        <taxon>Brachycera</taxon>
        <taxon>Muscomorpha</taxon>
        <taxon>Ephydroidea</taxon>
        <taxon>Drosophilidae</taxon>
        <taxon>Drosophila</taxon>
    </lineage>
</organism>
<evidence type="ECO:0000256" key="7">
    <source>
        <dbReference type="SAM" id="Phobius"/>
    </source>
</evidence>
<feature type="compositionally biased region" description="Basic and acidic residues" evidence="6">
    <location>
        <begin position="782"/>
        <end position="791"/>
    </location>
</feature>
<evidence type="ECO:0000256" key="2">
    <source>
        <dbReference type="ARBA" id="ARBA00005308"/>
    </source>
</evidence>
<protein>
    <recommendedName>
        <fullName evidence="10">Transmembrane protein 200A</fullName>
    </recommendedName>
</protein>
<keyword evidence="4 7" id="KW-1133">Transmembrane helix</keyword>
<dbReference type="PANTHER" id="PTHR31815:SF1">
    <property type="entry name" value="TRANSMEMBRANE PROTEIN 200C"/>
    <property type="match status" value="1"/>
</dbReference>
<gene>
    <name evidence="8" type="ORF">AWZ03_006058</name>
</gene>
<feature type="region of interest" description="Disordered" evidence="6">
    <location>
        <begin position="481"/>
        <end position="504"/>
    </location>
</feature>
<feature type="region of interest" description="Disordered" evidence="6">
    <location>
        <begin position="542"/>
        <end position="588"/>
    </location>
</feature>
<dbReference type="OrthoDB" id="9994280at2759"/>
<comment type="subcellular location">
    <subcellularLocation>
        <location evidence="1">Membrane</location>
        <topology evidence="1">Multi-pass membrane protein</topology>
    </subcellularLocation>
</comment>
<dbReference type="AlphaFoldDB" id="A0A484BF39"/>
<feature type="region of interest" description="Disordered" evidence="6">
    <location>
        <begin position="629"/>
        <end position="686"/>
    </location>
</feature>